<evidence type="ECO:0000256" key="3">
    <source>
        <dbReference type="ARBA" id="ARBA00020819"/>
    </source>
</evidence>
<accession>A0A239X940</accession>
<dbReference type="AlphaFoldDB" id="A0A239X940"/>
<evidence type="ECO:0000313" key="13">
    <source>
        <dbReference type="Proteomes" id="UP000215144"/>
    </source>
</evidence>
<gene>
    <name evidence="12" type="primary">esaA</name>
    <name evidence="12" type="ORF">SAMEA4504048_01607</name>
</gene>
<dbReference type="EMBL" id="LT906454">
    <property type="protein sequence ID" value="SNV42906.1"/>
    <property type="molecule type" value="Genomic_DNA"/>
</dbReference>
<feature type="region of interest" description="Disordered" evidence="10">
    <location>
        <begin position="536"/>
        <end position="595"/>
    </location>
</feature>
<keyword evidence="8 11" id="KW-0472">Membrane</keyword>
<dbReference type="PANTHER" id="PTHR43077">
    <property type="entry name" value="TRANSPORT PERMEASE YVFS-RELATED"/>
    <property type="match status" value="1"/>
</dbReference>
<feature type="transmembrane region" description="Helical" evidence="11">
    <location>
        <begin position="983"/>
        <end position="1004"/>
    </location>
</feature>
<feature type="transmembrane region" description="Helical" evidence="11">
    <location>
        <begin position="909"/>
        <end position="928"/>
    </location>
</feature>
<proteinExistence type="inferred from homology"/>
<dbReference type="Proteomes" id="UP000215144">
    <property type="component" value="Chromosome 1"/>
</dbReference>
<sequence>MKKKILFYLGTLLLLVTTLVSFVAIVKPTPLSRTASTTPAQQATIRVAVVNEDAGKVYNGQPVNIATTLVNSFIAQNNYDIEVVSRAIAENGLKNDTYQLMIVLPSKFSEETLALESASPIKANFQYQIVSDKQLTVKQAEQAVLEFKELFNKDLINIYFTSIIGNLRTAQVQVADVVANEETSLASFNNNLVNPLNLYSQQFAGVGSSPSDLLSAYSSFNKDLLNSNDAFTSIISVDKTYESVIDQIKSQQEAWQLSLATREQNLANFDEGFSSLSVEEQLAKLAEINTHLGTNLSEPAVWQETENKVIAYNQDIISLLKELRLLNGEIDTTLSDYDTKIKEAVAASLATKEGVVNNASKTLGGYIDSLNASMDRQVASKWPTVYYDAATIASLSLSEADKIHLKNINAFIQWYSQEKGQELPTSKEVTVEKEELTKLREEVASKIESARTLTIPTFEGKVESMTLTVPEGYSLSLADYPLTDLGNGNYQVSLPEDIAGGTKIPYSLNIQDKESVSIFSPVVVKMSIDTTEEVSVIKEGAPFNEEREETETTSTSGGSSDTTGTSTDGTGSEDEGSEGEGAEGEGTTQTGEKEVVTVTKTITITRTNQTETKVLRRHYEKQDIVTSWTYNPLILSQAIYQDVNAYLQLSGIVTAYYGLDLTNGTYSQSSILPAEGSLVALANSNDLQSIVTNFIKATTVEALKSDLKTSDEKLAAIESRLVNSEQLTGNIADLRATTGQLLEQLSSLIEQGVAVDKTLKDKPIFATTEKIDNTDMVTVSMDLNSDLSKLMAASQNLMNNTKSNQVVSEMIEGNINKLSGDITNLEKDGEALSGRVAELQQIMSREYSSNEEFLKNFSTVLSNTRTGNIKNEAVYEYLSNPVDAAKIGNVVSAATSAQPQASRQDERSGLLIILIAYLVSLVAAYLMQHADKAELQKRLNLTERLSWKNATGPLVFLSAISATAGLIIALVSGLKLEFSMPQIGSFIVLLSLISLVMTYGVNLLMDNLRSLGFLLSIGVLMVYIVSATQLFDTYYVNSTQLLARLSPLTYLEELVKGFINQQGNLLLSVVMLIILASVLGVGNMFLYRQVEHKE</sequence>
<keyword evidence="4" id="KW-1003">Cell membrane</keyword>
<evidence type="ECO:0000256" key="8">
    <source>
        <dbReference type="ARBA" id="ARBA00023136"/>
    </source>
</evidence>
<feature type="compositionally biased region" description="Low complexity" evidence="10">
    <location>
        <begin position="585"/>
        <end position="595"/>
    </location>
</feature>
<evidence type="ECO:0000256" key="5">
    <source>
        <dbReference type="ARBA" id="ARBA00022692"/>
    </source>
</evidence>
<dbReference type="RefSeq" id="WP_095123093.1">
    <property type="nucleotide sequence ID" value="NZ_LT906454.1"/>
</dbReference>
<organism evidence="12 13">
    <name type="scientific">Streptococcus acidominimus</name>
    <dbReference type="NCBI Taxonomy" id="1326"/>
    <lineage>
        <taxon>Bacteria</taxon>
        <taxon>Bacillati</taxon>
        <taxon>Bacillota</taxon>
        <taxon>Bacilli</taxon>
        <taxon>Lactobacillales</taxon>
        <taxon>Streptococcaceae</taxon>
        <taxon>Streptococcus</taxon>
    </lineage>
</organism>
<feature type="transmembrane region" description="Helical" evidence="11">
    <location>
        <begin position="1065"/>
        <end position="1087"/>
    </location>
</feature>
<evidence type="ECO:0000256" key="2">
    <source>
        <dbReference type="ARBA" id="ARBA00008338"/>
    </source>
</evidence>
<dbReference type="KEGG" id="saco:SAME_01607"/>
<evidence type="ECO:0000256" key="1">
    <source>
        <dbReference type="ARBA" id="ARBA00004651"/>
    </source>
</evidence>
<keyword evidence="6 11" id="KW-1133">Transmembrane helix</keyword>
<evidence type="ECO:0000256" key="9">
    <source>
        <dbReference type="ARBA" id="ARBA00046722"/>
    </source>
</evidence>
<dbReference type="PANTHER" id="PTHR43077:SF10">
    <property type="entry name" value="TRANSPORT PERMEASE PROTEIN"/>
    <property type="match status" value="1"/>
</dbReference>
<dbReference type="NCBIfam" id="TIGR03929">
    <property type="entry name" value="T7_esaA_Nterm"/>
    <property type="match status" value="1"/>
</dbReference>
<comment type="similarity">
    <text evidence="2">Belongs to the EsaA family.</text>
</comment>
<feature type="compositionally biased region" description="Low complexity" evidence="10">
    <location>
        <begin position="552"/>
        <end position="570"/>
    </location>
</feature>
<protein>
    <recommendedName>
        <fullName evidence="3">Type VII secretion system accessory factor EsaA</fullName>
    </recommendedName>
</protein>
<comment type="subcellular location">
    <subcellularLocation>
        <location evidence="1">Cell membrane</location>
        <topology evidence="1">Multi-pass membrane protein</topology>
    </subcellularLocation>
</comment>
<evidence type="ECO:0000256" key="11">
    <source>
        <dbReference type="SAM" id="Phobius"/>
    </source>
</evidence>
<dbReference type="GO" id="GO:0005886">
    <property type="term" value="C:plasma membrane"/>
    <property type="evidence" value="ECO:0007669"/>
    <property type="project" value="UniProtKB-SubCell"/>
</dbReference>
<name>A0A239X940_STRAI</name>
<evidence type="ECO:0000256" key="7">
    <source>
        <dbReference type="ARBA" id="ARBA00023026"/>
    </source>
</evidence>
<feature type="compositionally biased region" description="Acidic residues" evidence="10">
    <location>
        <begin position="571"/>
        <end position="583"/>
    </location>
</feature>
<evidence type="ECO:0000313" key="12">
    <source>
        <dbReference type="EMBL" id="SNV42906.1"/>
    </source>
</evidence>
<feature type="transmembrane region" description="Helical" evidence="11">
    <location>
        <begin position="1011"/>
        <end position="1031"/>
    </location>
</feature>
<comment type="subunit">
    <text evidence="9">Homodimer. Interacts with EssB.</text>
</comment>
<feature type="transmembrane region" description="Helical" evidence="11">
    <location>
        <begin position="949"/>
        <end position="971"/>
    </location>
</feature>
<keyword evidence="5 11" id="KW-0812">Transmembrane</keyword>
<dbReference type="InterPro" id="IPR023838">
    <property type="entry name" value="T7SS_EsaA"/>
</dbReference>
<evidence type="ECO:0000256" key="10">
    <source>
        <dbReference type="SAM" id="MobiDB-lite"/>
    </source>
</evidence>
<evidence type="ECO:0000256" key="6">
    <source>
        <dbReference type="ARBA" id="ARBA00022989"/>
    </source>
</evidence>
<reference evidence="12 13" key="1">
    <citation type="submission" date="2017-06" db="EMBL/GenBank/DDBJ databases">
        <authorList>
            <consortium name="Pathogen Informatics"/>
        </authorList>
    </citation>
    <scope>NUCLEOTIDE SEQUENCE [LARGE SCALE GENOMIC DNA]</scope>
    <source>
        <strain evidence="12 13">NCTC11291</strain>
    </source>
</reference>
<dbReference type="InterPro" id="IPR051328">
    <property type="entry name" value="T7SS_ABC-Transporter"/>
</dbReference>
<evidence type="ECO:0000256" key="4">
    <source>
        <dbReference type="ARBA" id="ARBA00022475"/>
    </source>
</evidence>
<dbReference type="OrthoDB" id="4974788at2"/>
<keyword evidence="7" id="KW-0843">Virulence</keyword>